<protein>
    <submittedName>
        <fullName evidence="8">Odorant receptor 131-2</fullName>
    </submittedName>
</protein>
<dbReference type="GO" id="GO:0005549">
    <property type="term" value="F:odorant binding"/>
    <property type="evidence" value="ECO:0007669"/>
    <property type="project" value="TreeGrafter"/>
</dbReference>
<evidence type="ECO:0000313" key="8">
    <source>
        <dbReference type="RefSeq" id="XP_030636063.1"/>
    </source>
</evidence>
<evidence type="ECO:0000259" key="6">
    <source>
        <dbReference type="PROSITE" id="PS50262"/>
    </source>
</evidence>
<feature type="transmembrane region" description="Helical" evidence="5">
    <location>
        <begin position="16"/>
        <end position="37"/>
    </location>
</feature>
<dbReference type="InterPro" id="IPR052921">
    <property type="entry name" value="GPCR1_Superfamily_Member"/>
</dbReference>
<dbReference type="AlphaFoldDB" id="A0A6J2VVU7"/>
<accession>A0A6J2VVU7</accession>
<gene>
    <name evidence="8" type="primary">LOC115816989</name>
</gene>
<dbReference type="GeneID" id="115816989"/>
<evidence type="ECO:0000256" key="4">
    <source>
        <dbReference type="ARBA" id="ARBA00023136"/>
    </source>
</evidence>
<dbReference type="InParanoid" id="A0A6J2VVU7"/>
<feature type="transmembrane region" description="Helical" evidence="5">
    <location>
        <begin position="85"/>
        <end position="107"/>
    </location>
</feature>
<dbReference type="Pfam" id="PF00001">
    <property type="entry name" value="7tm_1"/>
    <property type="match status" value="1"/>
</dbReference>
<evidence type="ECO:0000256" key="1">
    <source>
        <dbReference type="ARBA" id="ARBA00004370"/>
    </source>
</evidence>
<evidence type="ECO:0000256" key="3">
    <source>
        <dbReference type="ARBA" id="ARBA00022989"/>
    </source>
</evidence>
<dbReference type="InterPro" id="IPR000276">
    <property type="entry name" value="GPCR_Rhodpsn"/>
</dbReference>
<dbReference type="GO" id="GO:0016020">
    <property type="term" value="C:membrane"/>
    <property type="evidence" value="ECO:0007669"/>
    <property type="project" value="UniProtKB-SubCell"/>
</dbReference>
<comment type="subcellular location">
    <subcellularLocation>
        <location evidence="1">Membrane</location>
    </subcellularLocation>
</comment>
<feature type="transmembrane region" description="Helical" evidence="5">
    <location>
        <begin position="167"/>
        <end position="187"/>
    </location>
</feature>
<dbReference type="OrthoDB" id="9845816at2759"/>
<dbReference type="RefSeq" id="XP_030636063.1">
    <property type="nucleotide sequence ID" value="XM_030780203.1"/>
</dbReference>
<dbReference type="PROSITE" id="PS50262">
    <property type="entry name" value="G_PROTEIN_RECEP_F1_2"/>
    <property type="match status" value="1"/>
</dbReference>
<keyword evidence="4 5" id="KW-0472">Membrane</keyword>
<evidence type="ECO:0000313" key="7">
    <source>
        <dbReference type="Proteomes" id="UP000504632"/>
    </source>
</evidence>
<keyword evidence="2 5" id="KW-0812">Transmembrane</keyword>
<reference evidence="8" key="1">
    <citation type="submission" date="2025-08" db="UniProtKB">
        <authorList>
            <consortium name="RefSeq"/>
        </authorList>
    </citation>
    <scope>IDENTIFICATION</scope>
</reference>
<dbReference type="FunCoup" id="A0A6J2VVU7">
    <property type="interactions" value="77"/>
</dbReference>
<organism evidence="7 8">
    <name type="scientific">Chanos chanos</name>
    <name type="common">Milkfish</name>
    <name type="synonym">Mugil chanos</name>
    <dbReference type="NCBI Taxonomy" id="29144"/>
    <lineage>
        <taxon>Eukaryota</taxon>
        <taxon>Metazoa</taxon>
        <taxon>Chordata</taxon>
        <taxon>Craniata</taxon>
        <taxon>Vertebrata</taxon>
        <taxon>Euteleostomi</taxon>
        <taxon>Actinopterygii</taxon>
        <taxon>Neopterygii</taxon>
        <taxon>Teleostei</taxon>
        <taxon>Ostariophysi</taxon>
        <taxon>Gonorynchiformes</taxon>
        <taxon>Chanidae</taxon>
        <taxon>Chanos</taxon>
    </lineage>
</organism>
<dbReference type="SMART" id="SM01381">
    <property type="entry name" value="7TM_GPCR_Srsx"/>
    <property type="match status" value="1"/>
</dbReference>
<dbReference type="FunFam" id="1.20.1070.10:FF:000096">
    <property type="entry name" value="Odorant receptor 131-2"/>
    <property type="match status" value="1"/>
</dbReference>
<feature type="transmembrane region" description="Helical" evidence="5">
    <location>
        <begin position="246"/>
        <end position="266"/>
    </location>
</feature>
<evidence type="ECO:0000256" key="5">
    <source>
        <dbReference type="SAM" id="Phobius"/>
    </source>
</evidence>
<feature type="transmembrane region" description="Helical" evidence="5">
    <location>
        <begin position="49"/>
        <end position="73"/>
    </location>
</feature>
<dbReference type="GO" id="GO:0004930">
    <property type="term" value="F:G protein-coupled receptor activity"/>
    <property type="evidence" value="ECO:0007669"/>
    <property type="project" value="InterPro"/>
</dbReference>
<dbReference type="Proteomes" id="UP000504632">
    <property type="component" value="Chromosome 7"/>
</dbReference>
<dbReference type="GO" id="GO:0004984">
    <property type="term" value="F:olfactory receptor activity"/>
    <property type="evidence" value="ECO:0007669"/>
    <property type="project" value="TreeGrafter"/>
</dbReference>
<feature type="transmembrane region" description="Helical" evidence="5">
    <location>
        <begin position="208"/>
        <end position="231"/>
    </location>
</feature>
<dbReference type="InterPro" id="IPR017452">
    <property type="entry name" value="GPCR_Rhodpsn_7TM"/>
</dbReference>
<proteinExistence type="predicted"/>
<keyword evidence="7" id="KW-1185">Reference proteome</keyword>
<name>A0A6J2VVU7_CHACN</name>
<dbReference type="SUPFAM" id="SSF81321">
    <property type="entry name" value="Family A G protein-coupled receptor-like"/>
    <property type="match status" value="1"/>
</dbReference>
<dbReference type="CDD" id="cd00637">
    <property type="entry name" value="7tm_classA_rhodopsin-like"/>
    <property type="match status" value="1"/>
</dbReference>
<evidence type="ECO:0000256" key="2">
    <source>
        <dbReference type="ARBA" id="ARBA00022692"/>
    </source>
</evidence>
<keyword evidence="3 5" id="KW-1133">Transmembrane helix</keyword>
<dbReference type="Gene3D" id="1.20.1070.10">
    <property type="entry name" value="Rhodopsin 7-helix transmembrane proteins"/>
    <property type="match status" value="1"/>
</dbReference>
<keyword evidence="8" id="KW-0675">Receptor</keyword>
<feature type="transmembrane region" description="Helical" evidence="5">
    <location>
        <begin position="127"/>
        <end position="147"/>
    </location>
</feature>
<feature type="domain" description="G-protein coupled receptors family 1 profile" evidence="6">
    <location>
        <begin position="29"/>
        <end position="264"/>
    </location>
</feature>
<sequence>MTNNTTTSEAYTALRVWASAVSFIILAFFNLVINWTILREERLRNYARFVLVFYLLSSALVYFAVCFGFYLQIYLEIQTSKSTCVALITILTTSASNNLLTLTAMALDRYCAICFPLKYGSICFKQWPWLIGILTWAVASIIPLTLFLKDSKEERFCRREQLKQGEIQKILLISICTALILYSYVRILMEGKRLGVLNRRNRVACKTIALHGAQLAVYILPNFISFVLHVLQTKGLLSIEEKEQFAVFNFVFFSLAQCIAPIVYGLRKEELLEQLYQRFPCLSFRLKSVLEWTISLTHPQRHSQTRERKLTSETLITGLADVSQTSV</sequence>
<dbReference type="PANTHER" id="PTHR26451:SF882">
    <property type="entry name" value="OLFACTORY RECEPTOR 11A1-LIKE ISOFORM X1"/>
    <property type="match status" value="1"/>
</dbReference>
<dbReference type="PANTHER" id="PTHR26451">
    <property type="entry name" value="G_PROTEIN_RECEP_F1_2 DOMAIN-CONTAINING PROTEIN"/>
    <property type="match status" value="1"/>
</dbReference>